<gene>
    <name evidence="1" type="ORF">SDC9_185229</name>
</gene>
<protein>
    <submittedName>
        <fullName evidence="1">Uncharacterized protein</fullName>
    </submittedName>
</protein>
<dbReference type="EMBL" id="VSSQ01092507">
    <property type="protein sequence ID" value="MPN37709.1"/>
    <property type="molecule type" value="Genomic_DNA"/>
</dbReference>
<organism evidence="1">
    <name type="scientific">bioreactor metagenome</name>
    <dbReference type="NCBI Taxonomy" id="1076179"/>
    <lineage>
        <taxon>unclassified sequences</taxon>
        <taxon>metagenomes</taxon>
        <taxon>ecological metagenomes</taxon>
    </lineage>
</organism>
<accession>A0A645HHP1</accession>
<reference evidence="1" key="1">
    <citation type="submission" date="2019-08" db="EMBL/GenBank/DDBJ databases">
        <authorList>
            <person name="Kucharzyk K."/>
            <person name="Murdoch R.W."/>
            <person name="Higgins S."/>
            <person name="Loffler F."/>
        </authorList>
    </citation>
    <scope>NUCLEOTIDE SEQUENCE</scope>
</reference>
<evidence type="ECO:0000313" key="1">
    <source>
        <dbReference type="EMBL" id="MPN37709.1"/>
    </source>
</evidence>
<comment type="caution">
    <text evidence="1">The sequence shown here is derived from an EMBL/GenBank/DDBJ whole genome shotgun (WGS) entry which is preliminary data.</text>
</comment>
<name>A0A645HHP1_9ZZZZ</name>
<proteinExistence type="predicted"/>
<sequence length="193" mass="21602">MNAQRQLQVSRREHALLRLFQILEDTTLERLGVLAKKLRIKLLQLQQGRVLAALRICCRSLAVALFSLRFGAARRGRLLGAVTARRAPTPAATARACGCAGFIRLSGLRRAILWRLHLLCGGHCLRCHSGRLVGFGHGRVHLQSIAAPLGRASSIIQNTPSCHFRRAHRLCWPEWSAIVHKYPFRPILESRVS</sequence>
<dbReference type="AlphaFoldDB" id="A0A645HHP1"/>